<name>A0A1F6LMD3_9BACT</name>
<dbReference type="EMBL" id="MFPV01000059">
    <property type="protein sequence ID" value="OGH60463.1"/>
    <property type="molecule type" value="Genomic_DNA"/>
</dbReference>
<dbReference type="Pfam" id="PF02686">
    <property type="entry name" value="GatC"/>
    <property type="match status" value="1"/>
</dbReference>
<comment type="subunit">
    <text evidence="1">Heterotrimer of A, B and C subunits.</text>
</comment>
<accession>A0A1F6LMD3</accession>
<dbReference type="PANTHER" id="PTHR15004:SF0">
    <property type="entry name" value="GLUTAMYL-TRNA(GLN) AMIDOTRANSFERASE SUBUNIT C, MITOCHONDRIAL"/>
    <property type="match status" value="1"/>
</dbReference>
<sequence>MKLSVTDVEHIARLARLDLTAQEKENYSTELSSILSYVERLQQLDTTLIEPTTHLTDHLAHLRPDVASAINPEQRAALIDLFPASRAELLSVPPVFSDYKE</sequence>
<evidence type="ECO:0000313" key="2">
    <source>
        <dbReference type="EMBL" id="OGH60463.1"/>
    </source>
</evidence>
<comment type="function">
    <text evidence="1">Allows the formation of correctly charged Asn-tRNA(Asn) or Gln-tRNA(Gln) through the transamidation of misacylated Asp-tRNA(Asn) or Glu-tRNA(Gln) in organisms which lack either or both of asparaginyl-tRNA or glutaminyl-tRNA synthetases. The reaction takes place in the presence of glutamine and ATP through an activated phospho-Asp-tRNA(Asn) or phospho-Glu-tRNA(Gln).</text>
</comment>
<dbReference type="GO" id="GO:0050567">
    <property type="term" value="F:glutaminyl-tRNA synthase (glutamine-hydrolyzing) activity"/>
    <property type="evidence" value="ECO:0007669"/>
    <property type="project" value="UniProtKB-UniRule"/>
</dbReference>
<keyword evidence="1" id="KW-0547">Nucleotide-binding</keyword>
<dbReference type="Gene3D" id="1.10.20.60">
    <property type="entry name" value="Glu-tRNAGln amidotransferase C subunit, N-terminal domain"/>
    <property type="match status" value="1"/>
</dbReference>
<keyword evidence="1" id="KW-0067">ATP-binding</keyword>
<dbReference type="Proteomes" id="UP000176329">
    <property type="component" value="Unassembled WGS sequence"/>
</dbReference>
<reference evidence="2 3" key="1">
    <citation type="journal article" date="2016" name="Nat. Commun.">
        <title>Thousands of microbial genomes shed light on interconnected biogeochemical processes in an aquifer system.</title>
        <authorList>
            <person name="Anantharaman K."/>
            <person name="Brown C.T."/>
            <person name="Hug L.A."/>
            <person name="Sharon I."/>
            <person name="Castelle C.J."/>
            <person name="Probst A.J."/>
            <person name="Thomas B.C."/>
            <person name="Singh A."/>
            <person name="Wilkins M.J."/>
            <person name="Karaoz U."/>
            <person name="Brodie E.L."/>
            <person name="Williams K.H."/>
            <person name="Hubbard S.S."/>
            <person name="Banfield J.F."/>
        </authorList>
    </citation>
    <scope>NUCLEOTIDE SEQUENCE [LARGE SCALE GENOMIC DNA]</scope>
</reference>
<dbReference type="GO" id="GO:0006450">
    <property type="term" value="P:regulation of translational fidelity"/>
    <property type="evidence" value="ECO:0007669"/>
    <property type="project" value="InterPro"/>
</dbReference>
<dbReference type="GO" id="GO:0006412">
    <property type="term" value="P:translation"/>
    <property type="evidence" value="ECO:0007669"/>
    <property type="project" value="UniProtKB-UniRule"/>
</dbReference>
<dbReference type="PANTHER" id="PTHR15004">
    <property type="entry name" value="GLUTAMYL-TRNA(GLN) AMIDOTRANSFERASE SUBUNIT C, MITOCHONDRIAL"/>
    <property type="match status" value="1"/>
</dbReference>
<dbReference type="NCBIfam" id="TIGR00135">
    <property type="entry name" value="gatC"/>
    <property type="match status" value="1"/>
</dbReference>
<gene>
    <name evidence="1" type="primary">gatC</name>
    <name evidence="2" type="ORF">A2848_03255</name>
</gene>
<keyword evidence="1" id="KW-0648">Protein biosynthesis</keyword>
<organism evidence="2 3">
    <name type="scientific">Candidatus Magasanikbacteria bacterium RIFCSPHIGHO2_01_FULL_50_8</name>
    <dbReference type="NCBI Taxonomy" id="1798674"/>
    <lineage>
        <taxon>Bacteria</taxon>
        <taxon>Candidatus Magasanikiibacteriota</taxon>
    </lineage>
</organism>
<comment type="catalytic activity">
    <reaction evidence="1">
        <text>L-glutamyl-tRNA(Gln) + L-glutamine + ATP + H2O = L-glutaminyl-tRNA(Gln) + L-glutamate + ADP + phosphate + H(+)</text>
        <dbReference type="Rhea" id="RHEA:17521"/>
        <dbReference type="Rhea" id="RHEA-COMP:9681"/>
        <dbReference type="Rhea" id="RHEA-COMP:9684"/>
        <dbReference type="ChEBI" id="CHEBI:15377"/>
        <dbReference type="ChEBI" id="CHEBI:15378"/>
        <dbReference type="ChEBI" id="CHEBI:29985"/>
        <dbReference type="ChEBI" id="CHEBI:30616"/>
        <dbReference type="ChEBI" id="CHEBI:43474"/>
        <dbReference type="ChEBI" id="CHEBI:58359"/>
        <dbReference type="ChEBI" id="CHEBI:78520"/>
        <dbReference type="ChEBI" id="CHEBI:78521"/>
        <dbReference type="ChEBI" id="CHEBI:456216"/>
    </reaction>
</comment>
<dbReference type="GO" id="GO:0050566">
    <property type="term" value="F:asparaginyl-tRNA synthase (glutamine-hydrolyzing) activity"/>
    <property type="evidence" value="ECO:0007669"/>
    <property type="project" value="RHEA"/>
</dbReference>
<comment type="similarity">
    <text evidence="1">Belongs to the GatC family.</text>
</comment>
<proteinExistence type="inferred from homology"/>
<dbReference type="HAMAP" id="MF_00122">
    <property type="entry name" value="GatC"/>
    <property type="match status" value="1"/>
</dbReference>
<dbReference type="GO" id="GO:0005524">
    <property type="term" value="F:ATP binding"/>
    <property type="evidence" value="ECO:0007669"/>
    <property type="project" value="UniProtKB-KW"/>
</dbReference>
<dbReference type="EC" id="6.3.5.-" evidence="1"/>
<keyword evidence="1" id="KW-0436">Ligase</keyword>
<comment type="caution">
    <text evidence="2">The sequence shown here is derived from an EMBL/GenBank/DDBJ whole genome shotgun (WGS) entry which is preliminary data.</text>
</comment>
<evidence type="ECO:0000313" key="3">
    <source>
        <dbReference type="Proteomes" id="UP000176329"/>
    </source>
</evidence>
<evidence type="ECO:0000256" key="1">
    <source>
        <dbReference type="HAMAP-Rule" id="MF_00122"/>
    </source>
</evidence>
<dbReference type="SUPFAM" id="SSF141000">
    <property type="entry name" value="Glu-tRNAGln amidotransferase C subunit"/>
    <property type="match status" value="1"/>
</dbReference>
<dbReference type="InterPro" id="IPR036113">
    <property type="entry name" value="Asp/Glu-ADT_sf_sub_c"/>
</dbReference>
<dbReference type="InterPro" id="IPR003837">
    <property type="entry name" value="GatC"/>
</dbReference>
<dbReference type="AlphaFoldDB" id="A0A1F6LMD3"/>
<dbReference type="GO" id="GO:0070681">
    <property type="term" value="P:glutaminyl-tRNAGln biosynthesis via transamidation"/>
    <property type="evidence" value="ECO:0007669"/>
    <property type="project" value="TreeGrafter"/>
</dbReference>
<protein>
    <recommendedName>
        <fullName evidence="1">Aspartyl/glutamyl-tRNA(Asn/Gln) amidotransferase subunit C</fullName>
        <shortName evidence="1">Asp/Glu-ADT subunit C</shortName>
        <ecNumber evidence="1">6.3.5.-</ecNumber>
    </recommendedName>
</protein>
<comment type="catalytic activity">
    <reaction evidence="1">
        <text>L-aspartyl-tRNA(Asn) + L-glutamine + ATP + H2O = L-asparaginyl-tRNA(Asn) + L-glutamate + ADP + phosphate + 2 H(+)</text>
        <dbReference type="Rhea" id="RHEA:14513"/>
        <dbReference type="Rhea" id="RHEA-COMP:9674"/>
        <dbReference type="Rhea" id="RHEA-COMP:9677"/>
        <dbReference type="ChEBI" id="CHEBI:15377"/>
        <dbReference type="ChEBI" id="CHEBI:15378"/>
        <dbReference type="ChEBI" id="CHEBI:29985"/>
        <dbReference type="ChEBI" id="CHEBI:30616"/>
        <dbReference type="ChEBI" id="CHEBI:43474"/>
        <dbReference type="ChEBI" id="CHEBI:58359"/>
        <dbReference type="ChEBI" id="CHEBI:78515"/>
        <dbReference type="ChEBI" id="CHEBI:78516"/>
        <dbReference type="ChEBI" id="CHEBI:456216"/>
    </reaction>
</comment>